<sequence length="317" mass="34085">MRILVIKLSALGDFIQALPACAAVRRHHPGAHVTLLTTRPFAALAASCPYFDAVEIDPRPGLGRPLEWLRLARHLRAPRYDRVYDLQTADRTGWYFRLMRRRDGGPLWSGIAPGCAFPHANPDRDHQHTLERQAEQLAMAGIPPADPLALPDLGWIPDGPMVPALADVPEETPLALLVPGAALHRAGKRWPPERYAELATRLADAGLVPVVLGTRAEAGAARAIRAACPAARDLTGATTLVDLARLGRRARLAIGNDTGPMHLLAATGCPALVLFSDASNPDLCAPRGPSVTIVRRPDLTLLGVADLWETVEGDLLS</sequence>
<reference evidence="3 4" key="1">
    <citation type="submission" date="2019-07" db="EMBL/GenBank/DDBJ databases">
        <title>Whole genome shotgun sequence of Rhodospirillum oryzae NBRC 107573.</title>
        <authorList>
            <person name="Hosoyama A."/>
            <person name="Uohara A."/>
            <person name="Ohji S."/>
            <person name="Ichikawa N."/>
        </authorList>
    </citation>
    <scope>NUCLEOTIDE SEQUENCE [LARGE SCALE GENOMIC DNA]</scope>
    <source>
        <strain evidence="3 4">NBRC 107573</strain>
    </source>
</reference>
<dbReference type="PANTHER" id="PTHR30160">
    <property type="entry name" value="TETRAACYLDISACCHARIDE 4'-KINASE-RELATED"/>
    <property type="match status" value="1"/>
</dbReference>
<keyword evidence="4" id="KW-1185">Reference proteome</keyword>
<dbReference type="Pfam" id="PF01075">
    <property type="entry name" value="Glyco_transf_9"/>
    <property type="match status" value="1"/>
</dbReference>
<dbReference type="PANTHER" id="PTHR30160:SF1">
    <property type="entry name" value="LIPOPOLYSACCHARIDE 1,2-N-ACETYLGLUCOSAMINETRANSFERASE-RELATED"/>
    <property type="match status" value="1"/>
</dbReference>
<dbReference type="Proteomes" id="UP000321567">
    <property type="component" value="Unassembled WGS sequence"/>
</dbReference>
<proteinExistence type="predicted"/>
<name>A0A512H6B6_9PROT</name>
<dbReference type="AlphaFoldDB" id="A0A512H6B6"/>
<dbReference type="InterPro" id="IPR051199">
    <property type="entry name" value="LPS_LOS_Heptosyltrfase"/>
</dbReference>
<dbReference type="SUPFAM" id="SSF53756">
    <property type="entry name" value="UDP-Glycosyltransferase/glycogen phosphorylase"/>
    <property type="match status" value="1"/>
</dbReference>
<keyword evidence="2 3" id="KW-0808">Transferase</keyword>
<evidence type="ECO:0000256" key="1">
    <source>
        <dbReference type="ARBA" id="ARBA00022676"/>
    </source>
</evidence>
<dbReference type="GO" id="GO:0009244">
    <property type="term" value="P:lipopolysaccharide core region biosynthetic process"/>
    <property type="evidence" value="ECO:0007669"/>
    <property type="project" value="TreeGrafter"/>
</dbReference>
<dbReference type="CDD" id="cd03789">
    <property type="entry name" value="GT9_LPS_heptosyltransferase"/>
    <property type="match status" value="1"/>
</dbReference>
<evidence type="ECO:0000313" key="3">
    <source>
        <dbReference type="EMBL" id="GEO81009.1"/>
    </source>
</evidence>
<dbReference type="GO" id="GO:0005829">
    <property type="term" value="C:cytosol"/>
    <property type="evidence" value="ECO:0007669"/>
    <property type="project" value="TreeGrafter"/>
</dbReference>
<dbReference type="GO" id="GO:0008713">
    <property type="term" value="F:ADP-heptose-lipopolysaccharide heptosyltransferase activity"/>
    <property type="evidence" value="ECO:0007669"/>
    <property type="project" value="TreeGrafter"/>
</dbReference>
<dbReference type="InterPro" id="IPR002201">
    <property type="entry name" value="Glyco_trans_9"/>
</dbReference>
<gene>
    <name evidence="3" type="ORF">ROR02_11400</name>
</gene>
<dbReference type="Gene3D" id="3.40.50.2000">
    <property type="entry name" value="Glycogen Phosphorylase B"/>
    <property type="match status" value="2"/>
</dbReference>
<comment type="caution">
    <text evidence="3">The sequence shown here is derived from an EMBL/GenBank/DDBJ whole genome shotgun (WGS) entry which is preliminary data.</text>
</comment>
<evidence type="ECO:0000313" key="4">
    <source>
        <dbReference type="Proteomes" id="UP000321567"/>
    </source>
</evidence>
<accession>A0A512H6B6</accession>
<dbReference type="EMBL" id="BJZO01000023">
    <property type="protein sequence ID" value="GEO81009.1"/>
    <property type="molecule type" value="Genomic_DNA"/>
</dbReference>
<keyword evidence="1" id="KW-0328">Glycosyltransferase</keyword>
<evidence type="ECO:0000256" key="2">
    <source>
        <dbReference type="ARBA" id="ARBA00022679"/>
    </source>
</evidence>
<organism evidence="3 4">
    <name type="scientific">Pararhodospirillum oryzae</name>
    <dbReference type="NCBI Taxonomy" id="478448"/>
    <lineage>
        <taxon>Bacteria</taxon>
        <taxon>Pseudomonadati</taxon>
        <taxon>Pseudomonadota</taxon>
        <taxon>Alphaproteobacteria</taxon>
        <taxon>Rhodospirillales</taxon>
        <taxon>Rhodospirillaceae</taxon>
        <taxon>Pararhodospirillum</taxon>
    </lineage>
</organism>
<protein>
    <submittedName>
        <fullName evidence="3">Glycosyl transferase</fullName>
    </submittedName>
</protein>